<gene>
    <name evidence="2" type="ORF">PIB30_046591</name>
</gene>
<protein>
    <submittedName>
        <fullName evidence="2">Uncharacterized protein</fullName>
    </submittedName>
</protein>
<organism evidence="2 3">
    <name type="scientific">Stylosanthes scabra</name>
    <dbReference type="NCBI Taxonomy" id="79078"/>
    <lineage>
        <taxon>Eukaryota</taxon>
        <taxon>Viridiplantae</taxon>
        <taxon>Streptophyta</taxon>
        <taxon>Embryophyta</taxon>
        <taxon>Tracheophyta</taxon>
        <taxon>Spermatophyta</taxon>
        <taxon>Magnoliopsida</taxon>
        <taxon>eudicotyledons</taxon>
        <taxon>Gunneridae</taxon>
        <taxon>Pentapetalae</taxon>
        <taxon>rosids</taxon>
        <taxon>fabids</taxon>
        <taxon>Fabales</taxon>
        <taxon>Fabaceae</taxon>
        <taxon>Papilionoideae</taxon>
        <taxon>50 kb inversion clade</taxon>
        <taxon>dalbergioids sensu lato</taxon>
        <taxon>Dalbergieae</taxon>
        <taxon>Pterocarpus clade</taxon>
        <taxon>Stylosanthes</taxon>
    </lineage>
</organism>
<proteinExistence type="predicted"/>
<comment type="caution">
    <text evidence="2">The sequence shown here is derived from an EMBL/GenBank/DDBJ whole genome shotgun (WGS) entry which is preliminary data.</text>
</comment>
<dbReference type="EMBL" id="JASCZI010000292">
    <property type="protein sequence ID" value="MED6110837.1"/>
    <property type="molecule type" value="Genomic_DNA"/>
</dbReference>
<evidence type="ECO:0000313" key="2">
    <source>
        <dbReference type="EMBL" id="MED6110837.1"/>
    </source>
</evidence>
<evidence type="ECO:0000313" key="3">
    <source>
        <dbReference type="Proteomes" id="UP001341840"/>
    </source>
</evidence>
<feature type="compositionally biased region" description="Basic residues" evidence="1">
    <location>
        <begin position="133"/>
        <end position="142"/>
    </location>
</feature>
<accession>A0ABU6QFY0</accession>
<evidence type="ECO:0000256" key="1">
    <source>
        <dbReference type="SAM" id="MobiDB-lite"/>
    </source>
</evidence>
<sequence length="148" mass="16293">MEELGYPPTLDNLIKRNALFKINVKLNNIEKDDRVYTVLNICEDDDLVKQHLLDDFTSQPNGTVTEMGGSNSLEEFEAAANLQNDCDDHLDVAVGEDSASIKTLGKRNGARRTPGTSGVDDTELEGQLSTNKASKRGAKSRRLQIIDD</sequence>
<reference evidence="2 3" key="1">
    <citation type="journal article" date="2023" name="Plants (Basel)">
        <title>Bridging the Gap: Combining Genomics and Transcriptomics Approaches to Understand Stylosanthes scabra, an Orphan Legume from the Brazilian Caatinga.</title>
        <authorList>
            <person name="Ferreira-Neto J.R.C."/>
            <person name="da Silva M.D."/>
            <person name="Binneck E."/>
            <person name="de Melo N.F."/>
            <person name="da Silva R.H."/>
            <person name="de Melo A.L.T.M."/>
            <person name="Pandolfi V."/>
            <person name="Bustamante F.O."/>
            <person name="Brasileiro-Vidal A.C."/>
            <person name="Benko-Iseppon A.M."/>
        </authorList>
    </citation>
    <scope>NUCLEOTIDE SEQUENCE [LARGE SCALE GENOMIC DNA]</scope>
    <source>
        <tissue evidence="2">Leaves</tissue>
    </source>
</reference>
<dbReference type="Proteomes" id="UP001341840">
    <property type="component" value="Unassembled WGS sequence"/>
</dbReference>
<keyword evidence="3" id="KW-1185">Reference proteome</keyword>
<name>A0ABU6QFY0_9FABA</name>
<feature type="region of interest" description="Disordered" evidence="1">
    <location>
        <begin position="101"/>
        <end position="148"/>
    </location>
</feature>